<name>K5VVH3_PHACS</name>
<reference evidence="1 2" key="1">
    <citation type="journal article" date="2012" name="BMC Genomics">
        <title>Comparative genomics of the white-rot fungi, Phanerochaete carnosa and P. chrysosporium, to elucidate the genetic basis of the distinct wood types they colonize.</title>
        <authorList>
            <person name="Suzuki H."/>
            <person name="MacDonald J."/>
            <person name="Syed K."/>
            <person name="Salamov A."/>
            <person name="Hori C."/>
            <person name="Aerts A."/>
            <person name="Henrissat B."/>
            <person name="Wiebenga A."/>
            <person name="vanKuyk P.A."/>
            <person name="Barry K."/>
            <person name="Lindquist E."/>
            <person name="LaButti K."/>
            <person name="Lapidus A."/>
            <person name="Lucas S."/>
            <person name="Coutinho P."/>
            <person name="Gong Y."/>
            <person name="Samejima M."/>
            <person name="Mahadevan R."/>
            <person name="Abou-Zaid M."/>
            <person name="de Vries R.P."/>
            <person name="Igarashi K."/>
            <person name="Yadav J.S."/>
            <person name="Grigoriev I.V."/>
            <person name="Master E.R."/>
        </authorList>
    </citation>
    <scope>NUCLEOTIDE SEQUENCE [LARGE SCALE GENOMIC DNA]</scope>
    <source>
        <strain evidence="1 2">HHB-10118-sp</strain>
    </source>
</reference>
<dbReference type="KEGG" id="pco:PHACADRAFT_166259"/>
<accession>K5VVH3</accession>
<evidence type="ECO:0000313" key="2">
    <source>
        <dbReference type="Proteomes" id="UP000008370"/>
    </source>
</evidence>
<proteinExistence type="predicted"/>
<organism evidence="1 2">
    <name type="scientific">Phanerochaete carnosa (strain HHB-10118-sp)</name>
    <name type="common">White-rot fungus</name>
    <name type="synonym">Peniophora carnosa</name>
    <dbReference type="NCBI Taxonomy" id="650164"/>
    <lineage>
        <taxon>Eukaryota</taxon>
        <taxon>Fungi</taxon>
        <taxon>Dikarya</taxon>
        <taxon>Basidiomycota</taxon>
        <taxon>Agaricomycotina</taxon>
        <taxon>Agaricomycetes</taxon>
        <taxon>Polyporales</taxon>
        <taxon>Phanerochaetaceae</taxon>
        <taxon>Phanerochaete</taxon>
    </lineage>
</organism>
<dbReference type="RefSeq" id="XP_007400849.1">
    <property type="nucleotide sequence ID" value="XM_007400787.1"/>
</dbReference>
<gene>
    <name evidence="1" type="ORF">PHACADRAFT_166259</name>
</gene>
<sequence length="59" mass="6449">MIEFNAVSSLSYERCQLVATQYTTVLVTTTVPRTAAIDRRVCLSNASGVQSRCSRIPAL</sequence>
<protein>
    <submittedName>
        <fullName evidence="1">Uncharacterized protein</fullName>
    </submittedName>
</protein>
<dbReference type="GeneID" id="18909338"/>
<evidence type="ECO:0000313" key="1">
    <source>
        <dbReference type="EMBL" id="EKM50579.1"/>
    </source>
</evidence>
<dbReference type="Proteomes" id="UP000008370">
    <property type="component" value="Unassembled WGS sequence"/>
</dbReference>
<dbReference type="InParanoid" id="K5VVH3"/>
<dbReference type="HOGENOM" id="CLU_2961567_0_0_1"/>
<dbReference type="AlphaFoldDB" id="K5VVH3"/>
<keyword evidence="2" id="KW-1185">Reference proteome</keyword>
<dbReference type="EMBL" id="JH930478">
    <property type="protein sequence ID" value="EKM50579.1"/>
    <property type="molecule type" value="Genomic_DNA"/>
</dbReference>